<accession>A0ABQ9JRM6</accession>
<dbReference type="EMBL" id="JAPWTJ010000254">
    <property type="protein sequence ID" value="KAJ8980534.1"/>
    <property type="molecule type" value="Genomic_DNA"/>
</dbReference>
<evidence type="ECO:0000256" key="1">
    <source>
        <dbReference type="SAM" id="Phobius"/>
    </source>
</evidence>
<evidence type="ECO:0000313" key="3">
    <source>
        <dbReference type="Proteomes" id="UP001162164"/>
    </source>
</evidence>
<keyword evidence="1" id="KW-0812">Transmembrane</keyword>
<reference evidence="2" key="1">
    <citation type="journal article" date="2023" name="Insect Mol. Biol.">
        <title>Genome sequencing provides insights into the evolution of gene families encoding plant cell wall-degrading enzymes in longhorned beetles.</title>
        <authorList>
            <person name="Shin N.R."/>
            <person name="Okamura Y."/>
            <person name="Kirsch R."/>
            <person name="Pauchet Y."/>
        </authorList>
    </citation>
    <scope>NUCLEOTIDE SEQUENCE</scope>
    <source>
        <strain evidence="2">MMC_N1</strain>
    </source>
</reference>
<gene>
    <name evidence="2" type="ORF">NQ317_008331</name>
</gene>
<dbReference type="Proteomes" id="UP001162164">
    <property type="component" value="Unassembled WGS sequence"/>
</dbReference>
<keyword evidence="1" id="KW-0472">Membrane</keyword>
<protein>
    <submittedName>
        <fullName evidence="2">Uncharacterized protein</fullName>
    </submittedName>
</protein>
<organism evidence="2 3">
    <name type="scientific">Molorchus minor</name>
    <dbReference type="NCBI Taxonomy" id="1323400"/>
    <lineage>
        <taxon>Eukaryota</taxon>
        <taxon>Metazoa</taxon>
        <taxon>Ecdysozoa</taxon>
        <taxon>Arthropoda</taxon>
        <taxon>Hexapoda</taxon>
        <taxon>Insecta</taxon>
        <taxon>Pterygota</taxon>
        <taxon>Neoptera</taxon>
        <taxon>Endopterygota</taxon>
        <taxon>Coleoptera</taxon>
        <taxon>Polyphaga</taxon>
        <taxon>Cucujiformia</taxon>
        <taxon>Chrysomeloidea</taxon>
        <taxon>Cerambycidae</taxon>
        <taxon>Lamiinae</taxon>
        <taxon>Monochamini</taxon>
        <taxon>Molorchus</taxon>
    </lineage>
</organism>
<feature type="transmembrane region" description="Helical" evidence="1">
    <location>
        <begin position="31"/>
        <end position="51"/>
    </location>
</feature>
<comment type="caution">
    <text evidence="2">The sequence shown here is derived from an EMBL/GenBank/DDBJ whole genome shotgun (WGS) entry which is preliminary data.</text>
</comment>
<keyword evidence="3" id="KW-1185">Reference proteome</keyword>
<sequence length="122" mass="14275">MALYTIEELPHITIPNLIAELFYIVHPPLKWFGITLTFVLALIPPGAPLYFQEFIKFNSDIHDYPTRFNSNIHIQRTNKRNSMISLFFKGFDQYNKLPVDIKCSKSLAFFKKKALEHAKNMI</sequence>
<keyword evidence="1" id="KW-1133">Transmembrane helix</keyword>
<evidence type="ECO:0000313" key="2">
    <source>
        <dbReference type="EMBL" id="KAJ8980534.1"/>
    </source>
</evidence>
<name>A0ABQ9JRM6_9CUCU</name>
<proteinExistence type="predicted"/>